<reference evidence="6 7" key="1">
    <citation type="submission" date="2017-10" db="EMBL/GenBank/DDBJ databases">
        <title>The new phylogeny of genus Mycobacterium.</title>
        <authorList>
            <person name="Tortoli E."/>
            <person name="Trovato A."/>
            <person name="Cirillo D.M."/>
        </authorList>
    </citation>
    <scope>NUCLEOTIDE SEQUENCE [LARGE SCALE GENOMIC DNA]</scope>
    <source>
        <strain evidence="6 7">CCUG37673</strain>
    </source>
</reference>
<dbReference type="AlphaFoldDB" id="A0A2A7MY21"/>
<dbReference type="SUPFAM" id="SSF46689">
    <property type="entry name" value="Homeodomain-like"/>
    <property type="match status" value="1"/>
</dbReference>
<dbReference type="InterPro" id="IPR029016">
    <property type="entry name" value="GAF-like_dom_sf"/>
</dbReference>
<dbReference type="RefSeq" id="WP_097941573.1">
    <property type="nucleotide sequence ID" value="NZ_BLKS01000001.1"/>
</dbReference>
<dbReference type="Pfam" id="PF17853">
    <property type="entry name" value="GGDEF_2"/>
    <property type="match status" value="1"/>
</dbReference>
<dbReference type="Gene3D" id="3.30.450.40">
    <property type="match status" value="1"/>
</dbReference>
<reference evidence="5" key="3">
    <citation type="submission" date="2020-02" db="EMBL/GenBank/DDBJ databases">
        <authorList>
            <person name="Matsumoto Y."/>
            <person name="Motooka D."/>
            <person name="Nakamura S."/>
        </authorList>
    </citation>
    <scope>NUCLEOTIDE SEQUENCE</scope>
    <source>
        <strain evidence="5">JCM 6377</strain>
    </source>
</reference>
<evidence type="ECO:0000259" key="4">
    <source>
        <dbReference type="Pfam" id="PF17853"/>
    </source>
</evidence>
<dbReference type="InterPro" id="IPR041522">
    <property type="entry name" value="CdaR_GGDEF"/>
</dbReference>
<feature type="domain" description="PucR C-terminal helix-turn-helix" evidence="3">
    <location>
        <begin position="309"/>
        <end position="365"/>
    </location>
</feature>
<feature type="domain" description="Putative sugar diacid recognition" evidence="2">
    <location>
        <begin position="4"/>
        <end position="133"/>
    </location>
</feature>
<evidence type="ECO:0000256" key="1">
    <source>
        <dbReference type="ARBA" id="ARBA00006754"/>
    </source>
</evidence>
<evidence type="ECO:0000313" key="7">
    <source>
        <dbReference type="Proteomes" id="UP000220914"/>
    </source>
</evidence>
<gene>
    <name evidence="6" type="ORF">CQY20_18640</name>
    <name evidence="5" type="ORF">MAGR_09480</name>
</gene>
<reference evidence="5 8" key="2">
    <citation type="journal article" date="2019" name="Emerg. Microbes Infect.">
        <title>Comprehensive subspecies identification of 175 nontuberculous mycobacteria species based on 7547 genomic profiles.</title>
        <authorList>
            <person name="Matsumoto Y."/>
            <person name="Kinjo T."/>
            <person name="Motooka D."/>
            <person name="Nabeya D."/>
            <person name="Jung N."/>
            <person name="Uechi K."/>
            <person name="Horii T."/>
            <person name="Iida T."/>
            <person name="Fujita J."/>
            <person name="Nakamura S."/>
        </authorList>
    </citation>
    <scope>NUCLEOTIDE SEQUENCE [LARGE SCALE GENOMIC DNA]</scope>
    <source>
        <strain evidence="5 8">JCM 6377</strain>
    </source>
</reference>
<dbReference type="InterPro" id="IPR051448">
    <property type="entry name" value="CdaR-like_regulators"/>
</dbReference>
<accession>A0A2A7MY21</accession>
<dbReference type="Gene3D" id="1.10.10.2840">
    <property type="entry name" value="PucR C-terminal helix-turn-helix domain"/>
    <property type="match status" value="1"/>
</dbReference>
<dbReference type="InterPro" id="IPR008599">
    <property type="entry name" value="Diacid_rec"/>
</dbReference>
<keyword evidence="7" id="KW-1185">Reference proteome</keyword>
<dbReference type="InterPro" id="IPR042070">
    <property type="entry name" value="PucR_C-HTH_sf"/>
</dbReference>
<dbReference type="PANTHER" id="PTHR33744">
    <property type="entry name" value="CARBOHYDRATE DIACID REGULATOR"/>
    <property type="match status" value="1"/>
</dbReference>
<dbReference type="Proteomes" id="UP000220914">
    <property type="component" value="Unassembled WGS sequence"/>
</dbReference>
<proteinExistence type="inferred from homology"/>
<organism evidence="6 7">
    <name type="scientific">Mycolicibacterium agri</name>
    <name type="common">Mycobacterium agri</name>
    <dbReference type="NCBI Taxonomy" id="36811"/>
    <lineage>
        <taxon>Bacteria</taxon>
        <taxon>Bacillati</taxon>
        <taxon>Actinomycetota</taxon>
        <taxon>Actinomycetes</taxon>
        <taxon>Mycobacteriales</taxon>
        <taxon>Mycobacteriaceae</taxon>
        <taxon>Mycolicibacterium</taxon>
    </lineage>
</organism>
<evidence type="ECO:0000259" key="3">
    <source>
        <dbReference type="Pfam" id="PF13556"/>
    </source>
</evidence>
<evidence type="ECO:0000313" key="8">
    <source>
        <dbReference type="Proteomes" id="UP000465302"/>
    </source>
</evidence>
<dbReference type="Proteomes" id="UP000465302">
    <property type="component" value="Unassembled WGS sequence"/>
</dbReference>
<dbReference type="OrthoDB" id="8026818at2"/>
<sequence length="372" mass="40547">MLGQALAQQIANEITDVIGHNVLITDQTGIVVGSGDESRVGQFHEASVEVIRSRRTMAHSAEDVRDLVGTLPGVTVPLIIDDEVVGTVGLSGAPQEVERFGLVVKRQTEILMQEAARIGLQVTQERAGAELLREICEWHHAGGEKAQLLRRARTLGHDLNVPRRIVLVQGVSTAGEGDSEPLVRAVSKALGSERRLVALLARMVVAVALLSDETAQRCADFVREADERGLRVRVAIGSAGKGVAELNLSARDAFDALQLGPIAHPHNTIHQIDDVRLQQALAVVPIDSRTRLVHAMLAPLLADRDWPTLRSTLIAWADNAFNTTRAANQLHVHRNTLIYRLDRIAKLLDRKRDEPGLAVALYVTCVIDELGR</sequence>
<evidence type="ECO:0000313" key="5">
    <source>
        <dbReference type="EMBL" id="GFG49507.1"/>
    </source>
</evidence>
<dbReference type="InterPro" id="IPR025736">
    <property type="entry name" value="PucR_C-HTH_dom"/>
</dbReference>
<dbReference type="EMBL" id="PDCP01000034">
    <property type="protein sequence ID" value="PEG36449.1"/>
    <property type="molecule type" value="Genomic_DNA"/>
</dbReference>
<dbReference type="PANTHER" id="PTHR33744:SF15">
    <property type="entry name" value="CARBOHYDRATE DIACID REGULATOR"/>
    <property type="match status" value="1"/>
</dbReference>
<comment type="similarity">
    <text evidence="1">Belongs to the CdaR family.</text>
</comment>
<feature type="domain" description="CdaR GGDEF-like" evidence="4">
    <location>
        <begin position="144"/>
        <end position="259"/>
    </location>
</feature>
<evidence type="ECO:0000313" key="6">
    <source>
        <dbReference type="EMBL" id="PEG36449.1"/>
    </source>
</evidence>
<evidence type="ECO:0000259" key="2">
    <source>
        <dbReference type="Pfam" id="PF05651"/>
    </source>
</evidence>
<comment type="caution">
    <text evidence="6">The sequence shown here is derived from an EMBL/GenBank/DDBJ whole genome shotgun (WGS) entry which is preliminary data.</text>
</comment>
<name>A0A2A7MY21_MYCAG</name>
<dbReference type="Pfam" id="PF05651">
    <property type="entry name" value="Diacid_rec"/>
    <property type="match status" value="1"/>
</dbReference>
<dbReference type="EMBL" id="BLKS01000001">
    <property type="protein sequence ID" value="GFG49507.1"/>
    <property type="molecule type" value="Genomic_DNA"/>
</dbReference>
<protein>
    <submittedName>
        <fullName evidence="5">CdaR family transcriptional regulator</fullName>
    </submittedName>
    <submittedName>
        <fullName evidence="6">Sugar diacid utilization regulator</fullName>
    </submittedName>
</protein>
<dbReference type="Pfam" id="PF13556">
    <property type="entry name" value="HTH_30"/>
    <property type="match status" value="1"/>
</dbReference>
<dbReference type="InterPro" id="IPR009057">
    <property type="entry name" value="Homeodomain-like_sf"/>
</dbReference>